<sequence>MIHFSSTQTKNMLVLKSTYRFTLCTAYGIDVEKEKPRLIPILENQLTLERIQKVPLNSSR</sequence>
<evidence type="ECO:0000313" key="1">
    <source>
        <dbReference type="EMBL" id="SDZ74743.1"/>
    </source>
</evidence>
<evidence type="ECO:0000313" key="2">
    <source>
        <dbReference type="Proteomes" id="UP000199409"/>
    </source>
</evidence>
<protein>
    <submittedName>
        <fullName evidence="1">Uncharacterized protein</fullName>
    </submittedName>
</protein>
<dbReference type="EMBL" id="FNQN01000001">
    <property type="protein sequence ID" value="SDZ74743.1"/>
    <property type="molecule type" value="Genomic_DNA"/>
</dbReference>
<reference evidence="1 2" key="1">
    <citation type="submission" date="2016-10" db="EMBL/GenBank/DDBJ databases">
        <authorList>
            <person name="de Groot N.N."/>
        </authorList>
    </citation>
    <scope>NUCLEOTIDE SEQUENCE [LARGE SCALE GENOMIC DNA]</scope>
    <source>
        <strain evidence="1 2">DSM 7343</strain>
    </source>
</reference>
<organism evidence="1 2">
    <name type="scientific">Desulfuromusa kysingii</name>
    <dbReference type="NCBI Taxonomy" id="37625"/>
    <lineage>
        <taxon>Bacteria</taxon>
        <taxon>Pseudomonadati</taxon>
        <taxon>Thermodesulfobacteriota</taxon>
        <taxon>Desulfuromonadia</taxon>
        <taxon>Desulfuromonadales</taxon>
        <taxon>Geopsychrobacteraceae</taxon>
        <taxon>Desulfuromusa</taxon>
    </lineage>
</organism>
<gene>
    <name evidence="1" type="ORF">SAMN05660420_00097</name>
</gene>
<dbReference type="Proteomes" id="UP000199409">
    <property type="component" value="Unassembled WGS sequence"/>
</dbReference>
<keyword evidence="2" id="KW-1185">Reference proteome</keyword>
<name>A0A1H3VIW6_9BACT</name>
<dbReference type="STRING" id="37625.SAMN05660420_00097"/>
<dbReference type="AlphaFoldDB" id="A0A1H3VIW6"/>
<proteinExistence type="predicted"/>
<accession>A0A1H3VIW6</accession>